<feature type="transmembrane region" description="Helical" evidence="9">
    <location>
        <begin position="131"/>
        <end position="152"/>
    </location>
</feature>
<protein>
    <recommendedName>
        <fullName evidence="9">TRAP transporter small permease protein</fullName>
    </recommendedName>
</protein>
<evidence type="ECO:0000256" key="7">
    <source>
        <dbReference type="ARBA" id="ARBA00023136"/>
    </source>
</evidence>
<gene>
    <name evidence="11" type="ORF">V1479_04610</name>
</gene>
<dbReference type="PANTHER" id="PTHR35011:SF2">
    <property type="entry name" value="2,3-DIKETO-L-GULONATE TRAP TRANSPORTER SMALL PERMEASE PROTEIN YIAM"/>
    <property type="match status" value="1"/>
</dbReference>
<comment type="subcellular location">
    <subcellularLocation>
        <location evidence="1 9">Cell inner membrane</location>
        <topology evidence="1 9">Multi-pass membrane protein</topology>
    </subcellularLocation>
</comment>
<evidence type="ECO:0000256" key="9">
    <source>
        <dbReference type="RuleBase" id="RU369079"/>
    </source>
</evidence>
<feature type="domain" description="Tripartite ATP-independent periplasmic transporters DctQ component" evidence="10">
    <location>
        <begin position="28"/>
        <end position="155"/>
    </location>
</feature>
<keyword evidence="2 9" id="KW-0813">Transport</keyword>
<proteinExistence type="inferred from homology"/>
<sequence length="172" mass="19722">MLRTLEKLADVLGFISSFVARVMLVLVAAILFMQVVLRYGFGFSLPWPEEAARYLMIWVVMLAGSLLVKDEQLVRVDFFDGYWPRRLLSIRNAIFRLMLCALLAVLVWKGYENADFGQRRMSATLQLSFYWIYLSVPVGAALMLFHMLVLALRDLVRGTPENDQPSILKAEI</sequence>
<dbReference type="Pfam" id="PF04290">
    <property type="entry name" value="DctQ"/>
    <property type="match status" value="1"/>
</dbReference>
<evidence type="ECO:0000313" key="11">
    <source>
        <dbReference type="EMBL" id="MEX4006573.1"/>
    </source>
</evidence>
<evidence type="ECO:0000256" key="6">
    <source>
        <dbReference type="ARBA" id="ARBA00022989"/>
    </source>
</evidence>
<dbReference type="InterPro" id="IPR007387">
    <property type="entry name" value="TRAP_DctQ"/>
</dbReference>
<dbReference type="Proteomes" id="UP001559025">
    <property type="component" value="Unassembled WGS sequence"/>
</dbReference>
<dbReference type="InterPro" id="IPR055348">
    <property type="entry name" value="DctQ"/>
</dbReference>
<comment type="similarity">
    <text evidence="8 9">Belongs to the TRAP transporter small permease family.</text>
</comment>
<evidence type="ECO:0000313" key="12">
    <source>
        <dbReference type="Proteomes" id="UP001559025"/>
    </source>
</evidence>
<evidence type="ECO:0000259" key="10">
    <source>
        <dbReference type="Pfam" id="PF04290"/>
    </source>
</evidence>
<organism evidence="11 12">
    <name type="scientific">Neoaquamicrobium sediminum</name>
    <dbReference type="NCBI Taxonomy" id="1849104"/>
    <lineage>
        <taxon>Bacteria</taxon>
        <taxon>Pseudomonadati</taxon>
        <taxon>Pseudomonadota</taxon>
        <taxon>Alphaproteobacteria</taxon>
        <taxon>Hyphomicrobiales</taxon>
        <taxon>Phyllobacteriaceae</taxon>
        <taxon>Neoaquamicrobium</taxon>
    </lineage>
</organism>
<comment type="function">
    <text evidence="9">Part of the tripartite ATP-independent periplasmic (TRAP) transport system.</text>
</comment>
<evidence type="ECO:0000256" key="5">
    <source>
        <dbReference type="ARBA" id="ARBA00022692"/>
    </source>
</evidence>
<keyword evidence="12" id="KW-1185">Reference proteome</keyword>
<feature type="transmembrane region" description="Helical" evidence="9">
    <location>
        <begin position="12"/>
        <end position="39"/>
    </location>
</feature>
<keyword evidence="4 9" id="KW-0997">Cell inner membrane</keyword>
<keyword evidence="3" id="KW-1003">Cell membrane</keyword>
<keyword evidence="7 9" id="KW-0472">Membrane</keyword>
<evidence type="ECO:0000256" key="3">
    <source>
        <dbReference type="ARBA" id="ARBA00022475"/>
    </source>
</evidence>
<comment type="subunit">
    <text evidence="9">The complex comprises the extracytoplasmic solute receptor protein and the two transmembrane proteins.</text>
</comment>
<reference evidence="11 12" key="1">
    <citation type="submission" date="2024-01" db="EMBL/GenBank/DDBJ databases">
        <title>New evidence supports the origin of RcGTA from prophage.</title>
        <authorList>
            <person name="Xu Y."/>
            <person name="Liu B."/>
            <person name="Chen F."/>
        </authorList>
    </citation>
    <scope>NUCLEOTIDE SEQUENCE [LARGE SCALE GENOMIC DNA]</scope>
    <source>
        <strain evidence="11 12">CBW1107-2</strain>
    </source>
</reference>
<dbReference type="EMBL" id="JAZHFV010000001">
    <property type="protein sequence ID" value="MEX4006573.1"/>
    <property type="molecule type" value="Genomic_DNA"/>
</dbReference>
<evidence type="ECO:0000256" key="2">
    <source>
        <dbReference type="ARBA" id="ARBA00022448"/>
    </source>
</evidence>
<dbReference type="PANTHER" id="PTHR35011">
    <property type="entry name" value="2,3-DIKETO-L-GULONATE TRAP TRANSPORTER SMALL PERMEASE PROTEIN YIAM"/>
    <property type="match status" value="1"/>
</dbReference>
<dbReference type="RefSeq" id="WP_368801853.1">
    <property type="nucleotide sequence ID" value="NZ_CBDDTD010000001.1"/>
</dbReference>
<name>A0ABV3WPI5_9HYPH</name>
<keyword evidence="5 9" id="KW-0812">Transmembrane</keyword>
<comment type="caution">
    <text evidence="11">The sequence shown here is derived from an EMBL/GenBank/DDBJ whole genome shotgun (WGS) entry which is preliminary data.</text>
</comment>
<accession>A0ABV3WPI5</accession>
<evidence type="ECO:0000256" key="4">
    <source>
        <dbReference type="ARBA" id="ARBA00022519"/>
    </source>
</evidence>
<evidence type="ECO:0000256" key="1">
    <source>
        <dbReference type="ARBA" id="ARBA00004429"/>
    </source>
</evidence>
<keyword evidence="6 9" id="KW-1133">Transmembrane helix</keyword>
<evidence type="ECO:0000256" key="8">
    <source>
        <dbReference type="ARBA" id="ARBA00038436"/>
    </source>
</evidence>
<feature type="transmembrane region" description="Helical" evidence="9">
    <location>
        <begin position="93"/>
        <end position="111"/>
    </location>
</feature>
<feature type="transmembrane region" description="Helical" evidence="9">
    <location>
        <begin position="51"/>
        <end position="68"/>
    </location>
</feature>